<dbReference type="SUPFAM" id="SSF53474">
    <property type="entry name" value="alpha/beta-Hydrolases"/>
    <property type="match status" value="1"/>
</dbReference>
<reference evidence="2 3" key="1">
    <citation type="submission" date="2019-01" db="EMBL/GenBank/DDBJ databases">
        <title>Complete genome sequence of Cohnella hallensis HS21 isolated from Korean fir (Abies koreana) rhizospheric soil.</title>
        <authorList>
            <person name="Jiang L."/>
            <person name="Kang S.W."/>
            <person name="Kim S."/>
            <person name="Jung J."/>
            <person name="Kim C.Y."/>
            <person name="Kim D.H."/>
            <person name="Kim S.W."/>
            <person name="Lee J."/>
        </authorList>
    </citation>
    <scope>NUCLEOTIDE SEQUENCE [LARGE SCALE GENOMIC DNA]</scope>
    <source>
        <strain evidence="2 3">HS21</strain>
    </source>
</reference>
<dbReference type="PANTHER" id="PTHR43194">
    <property type="entry name" value="HYDROLASE ALPHA/BETA FOLD FAMILY"/>
    <property type="match status" value="1"/>
</dbReference>
<protein>
    <submittedName>
        <fullName evidence="2">Esterase</fullName>
    </submittedName>
</protein>
<dbReference type="Proteomes" id="UP000289856">
    <property type="component" value="Chromosome"/>
</dbReference>
<dbReference type="Gene3D" id="3.40.50.1820">
    <property type="entry name" value="alpha/beta hydrolase"/>
    <property type="match status" value="1"/>
</dbReference>
<dbReference type="AlphaFoldDB" id="A0A3T1DEJ1"/>
<evidence type="ECO:0000313" key="3">
    <source>
        <dbReference type="Proteomes" id="UP000289856"/>
    </source>
</evidence>
<dbReference type="InterPro" id="IPR029058">
    <property type="entry name" value="AB_hydrolase_fold"/>
</dbReference>
<evidence type="ECO:0000313" key="2">
    <source>
        <dbReference type="EMBL" id="BBI36444.1"/>
    </source>
</evidence>
<dbReference type="Pfam" id="PF12146">
    <property type="entry name" value="Hydrolase_4"/>
    <property type="match status" value="1"/>
</dbReference>
<sequence>MAEERDYKNMTKRNTYNESVGYWKQYQKFFPEEMQINENHPPIEEWMTWNNAHIHLDRMPVPDATHKIIFIHGAGGNGRMLAPYTQMLQKCGYEVVSPDLPPYGLSYTSSDKTIDYQLWIDILTELIDRELQRDDKPIILLGTSIGGMLAYHTAVQSKRVKGLIATTFVDTSDSKVRDQLAPNKLISRLGKFFMDKFPLLLDSLHISVNKVSRMHLITNNAELTNLIMKDAHAAGTKIPLRLLRTFLNREPVVKPENFDVCPVLLVHPELDPMTPYRFSKPFFDKIKSNKECVFLEGAGHFPIEQPGLEQMNAAVLSFLKRVANE</sequence>
<dbReference type="KEGG" id="cohn:KCTCHS21_58430"/>
<gene>
    <name evidence="2" type="ORF">KCTCHS21_58430</name>
</gene>
<evidence type="ECO:0000259" key="1">
    <source>
        <dbReference type="Pfam" id="PF12146"/>
    </source>
</evidence>
<dbReference type="InterPro" id="IPR022742">
    <property type="entry name" value="Hydrolase_4"/>
</dbReference>
<dbReference type="PANTHER" id="PTHR43194:SF2">
    <property type="entry name" value="PEROXISOMAL MEMBRANE PROTEIN LPX1"/>
    <property type="match status" value="1"/>
</dbReference>
<name>A0A3T1DEJ1_9BACL</name>
<dbReference type="EMBL" id="AP019400">
    <property type="protein sequence ID" value="BBI36444.1"/>
    <property type="molecule type" value="Genomic_DNA"/>
</dbReference>
<feature type="domain" description="Serine aminopeptidase S33" evidence="1">
    <location>
        <begin position="66"/>
        <end position="300"/>
    </location>
</feature>
<organism evidence="2 3">
    <name type="scientific">Cohnella abietis</name>
    <dbReference type="NCBI Taxonomy" id="2507935"/>
    <lineage>
        <taxon>Bacteria</taxon>
        <taxon>Bacillati</taxon>
        <taxon>Bacillota</taxon>
        <taxon>Bacilli</taxon>
        <taxon>Bacillales</taxon>
        <taxon>Paenibacillaceae</taxon>
        <taxon>Cohnella</taxon>
    </lineage>
</organism>
<dbReference type="InterPro" id="IPR050228">
    <property type="entry name" value="Carboxylesterase_BioH"/>
</dbReference>
<accession>A0A3T1DEJ1</accession>
<proteinExistence type="predicted"/>
<keyword evidence="3" id="KW-1185">Reference proteome</keyword>